<feature type="signal peptide" evidence="1">
    <location>
        <begin position="1"/>
        <end position="23"/>
    </location>
</feature>
<evidence type="ECO:0008006" key="3">
    <source>
        <dbReference type="Google" id="ProtNLM"/>
    </source>
</evidence>
<comment type="caution">
    <text evidence="2">The sequence shown here is derived from an EMBL/GenBank/DDBJ whole genome shotgun (WGS) entry which is preliminary data.</text>
</comment>
<gene>
    <name evidence="2" type="ORF">Sradi_6502200</name>
</gene>
<reference evidence="2" key="1">
    <citation type="submission" date="2020-06" db="EMBL/GenBank/DDBJ databases">
        <authorList>
            <person name="Li T."/>
            <person name="Hu X."/>
            <person name="Zhang T."/>
            <person name="Song X."/>
            <person name="Zhang H."/>
            <person name="Dai N."/>
            <person name="Sheng W."/>
            <person name="Hou X."/>
            <person name="Wei L."/>
        </authorList>
    </citation>
    <scope>NUCLEOTIDE SEQUENCE</scope>
    <source>
        <strain evidence="2">G02</strain>
        <tissue evidence="2">Leaf</tissue>
    </source>
</reference>
<protein>
    <recommendedName>
        <fullName evidence="3">Lipoprotein</fullName>
    </recommendedName>
</protein>
<sequence length="61" mass="6350">MGWRAWAVGWAGVLLGCWRDCVAVWAGAAGSAAWLEVVEFGAAPGLGLGSDRGWACWAGRT</sequence>
<dbReference type="AlphaFoldDB" id="A0AAW2JVA0"/>
<reference evidence="2" key="2">
    <citation type="journal article" date="2024" name="Plant">
        <title>Genomic evolution and insights into agronomic trait innovations of Sesamum species.</title>
        <authorList>
            <person name="Miao H."/>
            <person name="Wang L."/>
            <person name="Qu L."/>
            <person name="Liu H."/>
            <person name="Sun Y."/>
            <person name="Le M."/>
            <person name="Wang Q."/>
            <person name="Wei S."/>
            <person name="Zheng Y."/>
            <person name="Lin W."/>
            <person name="Duan Y."/>
            <person name="Cao H."/>
            <person name="Xiong S."/>
            <person name="Wang X."/>
            <person name="Wei L."/>
            <person name="Li C."/>
            <person name="Ma Q."/>
            <person name="Ju M."/>
            <person name="Zhao R."/>
            <person name="Li G."/>
            <person name="Mu C."/>
            <person name="Tian Q."/>
            <person name="Mei H."/>
            <person name="Zhang T."/>
            <person name="Gao T."/>
            <person name="Zhang H."/>
        </authorList>
    </citation>
    <scope>NUCLEOTIDE SEQUENCE</scope>
    <source>
        <strain evidence="2">G02</strain>
    </source>
</reference>
<keyword evidence="1" id="KW-0732">Signal</keyword>
<evidence type="ECO:0000313" key="2">
    <source>
        <dbReference type="EMBL" id="KAL0298424.1"/>
    </source>
</evidence>
<organism evidence="2">
    <name type="scientific">Sesamum radiatum</name>
    <name type="common">Black benniseed</name>
    <dbReference type="NCBI Taxonomy" id="300843"/>
    <lineage>
        <taxon>Eukaryota</taxon>
        <taxon>Viridiplantae</taxon>
        <taxon>Streptophyta</taxon>
        <taxon>Embryophyta</taxon>
        <taxon>Tracheophyta</taxon>
        <taxon>Spermatophyta</taxon>
        <taxon>Magnoliopsida</taxon>
        <taxon>eudicotyledons</taxon>
        <taxon>Gunneridae</taxon>
        <taxon>Pentapetalae</taxon>
        <taxon>asterids</taxon>
        <taxon>lamiids</taxon>
        <taxon>Lamiales</taxon>
        <taxon>Pedaliaceae</taxon>
        <taxon>Sesamum</taxon>
    </lineage>
</organism>
<proteinExistence type="predicted"/>
<feature type="chain" id="PRO_5043542476" description="Lipoprotein" evidence="1">
    <location>
        <begin position="24"/>
        <end position="61"/>
    </location>
</feature>
<name>A0AAW2JVA0_SESRA</name>
<dbReference type="PROSITE" id="PS51257">
    <property type="entry name" value="PROKAR_LIPOPROTEIN"/>
    <property type="match status" value="1"/>
</dbReference>
<evidence type="ECO:0000256" key="1">
    <source>
        <dbReference type="SAM" id="SignalP"/>
    </source>
</evidence>
<dbReference type="EMBL" id="JACGWJ010000031">
    <property type="protein sequence ID" value="KAL0298424.1"/>
    <property type="molecule type" value="Genomic_DNA"/>
</dbReference>
<accession>A0AAW2JVA0</accession>